<name>A0A8I6GMG6_RAT</name>
<reference evidence="1" key="2">
    <citation type="submission" date="2025-08" db="UniProtKB">
        <authorList>
            <consortium name="Ensembl"/>
        </authorList>
    </citation>
    <scope>IDENTIFICATION</scope>
    <source>
        <strain evidence="1">Brown Norway</strain>
    </source>
</reference>
<dbReference type="AGR" id="RGD:150344205"/>
<dbReference type="RGD" id="150344205">
    <property type="gene designation" value="ENSRNOG00000068706"/>
</dbReference>
<organism evidence="1 2">
    <name type="scientific">Rattus norvegicus</name>
    <name type="common">Rat</name>
    <dbReference type="NCBI Taxonomy" id="10116"/>
    <lineage>
        <taxon>Eukaryota</taxon>
        <taxon>Metazoa</taxon>
        <taxon>Chordata</taxon>
        <taxon>Craniata</taxon>
        <taxon>Vertebrata</taxon>
        <taxon>Euteleostomi</taxon>
        <taxon>Mammalia</taxon>
        <taxon>Eutheria</taxon>
        <taxon>Euarchontoglires</taxon>
        <taxon>Glires</taxon>
        <taxon>Rodentia</taxon>
        <taxon>Myomorpha</taxon>
        <taxon>Muroidea</taxon>
        <taxon>Muridae</taxon>
        <taxon>Murinae</taxon>
        <taxon>Rattus</taxon>
    </lineage>
</organism>
<evidence type="ECO:0000313" key="1">
    <source>
        <dbReference type="Ensembl" id="ENSRNOP00000097313.1"/>
    </source>
</evidence>
<keyword evidence="2" id="KW-1185">Reference proteome</keyword>
<evidence type="ECO:0000313" key="3">
    <source>
        <dbReference type="RGD" id="150344205"/>
    </source>
</evidence>
<sequence>MLDPEDRLCLEQSHEQTVCFVRDDNANGVSETPSSHRISRILDARLDMETVYVLCWEQGMDPAALSLVIQESHVAARTMKAET</sequence>
<accession>A0A8I6GMG6</accession>
<proteinExistence type="predicted"/>
<reference evidence="1" key="3">
    <citation type="submission" date="2025-09" db="UniProtKB">
        <authorList>
            <consortium name="Ensembl"/>
        </authorList>
    </citation>
    <scope>IDENTIFICATION</scope>
    <source>
        <strain evidence="1">Brown Norway</strain>
    </source>
</reference>
<evidence type="ECO:0000313" key="2">
    <source>
        <dbReference type="Proteomes" id="UP000002494"/>
    </source>
</evidence>
<gene>
    <name evidence="3" type="primary">ENSRNOG00000068706</name>
</gene>
<dbReference type="Ensembl" id="ENSRNOT00000107341.2">
    <property type="protein sequence ID" value="ENSRNOP00000097313.1"/>
    <property type="gene ID" value="ENSRNOG00000068706.2"/>
</dbReference>
<dbReference type="Proteomes" id="UP000002494">
    <property type="component" value="Chromosome 8"/>
</dbReference>
<reference evidence="1" key="1">
    <citation type="submission" date="2024-01" db="EMBL/GenBank/DDBJ databases">
        <title>GRCr8: a new rat reference genome assembly contstructed from accurate long reads and long range scaffolding.</title>
        <authorList>
            <person name="Doris P.A."/>
            <person name="Kalbfleisch T."/>
            <person name="Li K."/>
            <person name="Howe K."/>
            <person name="Wood J."/>
        </authorList>
    </citation>
    <scope>NUCLEOTIDE SEQUENCE [LARGE SCALE GENOMIC DNA]</scope>
    <source>
        <strain evidence="1">Brown Norway</strain>
    </source>
</reference>
<protein>
    <submittedName>
        <fullName evidence="1">Uncharacterized protein</fullName>
    </submittedName>
</protein>
<dbReference type="AlphaFoldDB" id="A0A8I6GMG6"/>